<feature type="compositionally biased region" description="Basic residues" evidence="1">
    <location>
        <begin position="1016"/>
        <end position="1028"/>
    </location>
</feature>
<name>A0A9N9Q363_9HELO</name>
<evidence type="ECO:0000313" key="3">
    <source>
        <dbReference type="Proteomes" id="UP000701801"/>
    </source>
</evidence>
<feature type="compositionally biased region" description="Basic and acidic residues" evidence="1">
    <location>
        <begin position="19"/>
        <end position="31"/>
    </location>
</feature>
<comment type="caution">
    <text evidence="2">The sequence shown here is derived from an EMBL/GenBank/DDBJ whole genome shotgun (WGS) entry which is preliminary data.</text>
</comment>
<feature type="compositionally biased region" description="Low complexity" evidence="1">
    <location>
        <begin position="1321"/>
        <end position="1335"/>
    </location>
</feature>
<organism evidence="2 3">
    <name type="scientific">Hymenoscyphus albidus</name>
    <dbReference type="NCBI Taxonomy" id="595503"/>
    <lineage>
        <taxon>Eukaryota</taxon>
        <taxon>Fungi</taxon>
        <taxon>Dikarya</taxon>
        <taxon>Ascomycota</taxon>
        <taxon>Pezizomycotina</taxon>
        <taxon>Leotiomycetes</taxon>
        <taxon>Helotiales</taxon>
        <taxon>Helotiaceae</taxon>
        <taxon>Hymenoscyphus</taxon>
    </lineage>
</organism>
<feature type="compositionally biased region" description="Acidic residues" evidence="1">
    <location>
        <begin position="786"/>
        <end position="798"/>
    </location>
</feature>
<accession>A0A9N9Q363</accession>
<feature type="compositionally biased region" description="Basic and acidic residues" evidence="1">
    <location>
        <begin position="67"/>
        <end position="88"/>
    </location>
</feature>
<feature type="region of interest" description="Disordered" evidence="1">
    <location>
        <begin position="280"/>
        <end position="336"/>
    </location>
</feature>
<reference evidence="2" key="1">
    <citation type="submission" date="2021-07" db="EMBL/GenBank/DDBJ databases">
        <authorList>
            <person name="Durling M."/>
        </authorList>
    </citation>
    <scope>NUCLEOTIDE SEQUENCE</scope>
</reference>
<protein>
    <submittedName>
        <fullName evidence="2">Uncharacterized protein</fullName>
    </submittedName>
</protein>
<proteinExistence type="predicted"/>
<feature type="region of interest" description="Disordered" evidence="1">
    <location>
        <begin position="764"/>
        <end position="1219"/>
    </location>
</feature>
<feature type="compositionally biased region" description="Low complexity" evidence="1">
    <location>
        <begin position="1034"/>
        <end position="1044"/>
    </location>
</feature>
<dbReference type="OrthoDB" id="4850289at2759"/>
<keyword evidence="3" id="KW-1185">Reference proteome</keyword>
<sequence length="1349" mass="151089">MARSGSNPPPRSSPRKRSRPTEDEFENKEGDGEVEEQPALKKTQFGLFPRLMSMFGAAANTPAEFEEAVRKSIPPEKAEEAAPSMSDRERSTFIANMIDERHAEIQAKEADEALRDPKRKLAWNPNIKTTDNDWIDFSDMIHDELQKKAVIDVLEAHFEDGQISIIQPMGIDGAVLQIQNEHTALYNANIAKGGKYFGCGNNLTTKLTMLHFGLPVEPMTKNNILGCGKGKDEDDPPDEEEDEFQRYERIYYAQKPLDFLDTYWERGHGYPILRRNKPENVRMRGGAGAPEEISQRDFESGTVHLRGGASNSRTSPRKKSNNSTGKSPAKNAGTINVEKDAIGNLMPGELFPPSLGPRDNFNRERILKQRAAELKIQKYDPWLAEQRRQDRLQRESYYKDHHAVLPGQKPEPPLYGMVRELMLNVTDAQPTIYSQRITPTDINAILDENQRARNKILERMDVCTLCDESFPKFQREDWRVHLVKHAEQMATAGKCPVCATDQWTLMNMDQKKRHIVYHQDLAGYRHVMWDVDKCPVCEEEFSKLGHAEDVVYHLAEHQPGIIRFCDRCGLEKFACSTSELYRHKTMCIEGPERPRKDPELLFCELCGKDRTNETEQELIDHRKKCSFTNRGYFCRKCGLDMTNLSLENRRRHVGRCKPPRGVKGKHCQRCGMDKSQLDQLGLLQHDRTCAFNEEKHPSAQELIEEMKAKIERQDELLRKSQAAAVEANFTGVGFCPQVGCIVDLSNFAGYQIVEHMAEHLRNASMVPNTPAPSSPGMDLHDRFDQYSDDEGDDNDDQGDQTVTRSPPFFTRLTPSPAKTTSASPAKKTPKASTIKTTKPAKSKITTKKAATGGKQKYKEPDSANDDEEESDELVQPAEDDESESEPDFTPSKNSIDKKRKLYDKVGDDSDSNPVYETEEYLGDTDDGQSIKKKLYRRFRGADGQWVYQTDLSDESIPSDEISSEYTDGGSRIPKGTRGDSHRAAALKAQNKRKLKTKPKAPSTQTEDSDSISNPRQKQKPKSPTKKPTKPTPTKPATKAPGKQPSISSNEYYYDADIERRRRRKEAAAIAAALAATATGTGKPATKTPVKKPSAKPATPSNDSLDDPFASDIERGRKRKAGVPEEEDPPENEIYSEPESEDDEEGKAGDDGGSVGGDSKKTASSISKTDSGSDISGFDAGYYESGSDIDDKDLNPDNVVKGTGKNIIGKKSKKDKDNPYRYTTLSDIPIEQRILWTEEDIELVTKRLEQGPLSPRWIKNKKVVPFYSDKDSPTRNLGTNITPESVPDVDVTSPIRKPTRRGTRTKTPTTSATIGTSRVTKKTTPAPKKTTTAPKKTPGRKPSAAKPVKE</sequence>
<feature type="compositionally biased region" description="Polar residues" evidence="1">
    <location>
        <begin position="1001"/>
        <end position="1013"/>
    </location>
</feature>
<dbReference type="EMBL" id="CAJVRM010000062">
    <property type="protein sequence ID" value="CAG8973082.1"/>
    <property type="molecule type" value="Genomic_DNA"/>
</dbReference>
<feature type="compositionally biased region" description="Acidic residues" evidence="1">
    <location>
        <begin position="916"/>
        <end position="926"/>
    </location>
</feature>
<feature type="compositionally biased region" description="Polar residues" evidence="1">
    <location>
        <begin position="1273"/>
        <end position="1282"/>
    </location>
</feature>
<dbReference type="Proteomes" id="UP000701801">
    <property type="component" value="Unassembled WGS sequence"/>
</dbReference>
<feature type="compositionally biased region" description="Polar residues" evidence="1">
    <location>
        <begin position="812"/>
        <end position="823"/>
    </location>
</feature>
<feature type="compositionally biased region" description="Low complexity" evidence="1">
    <location>
        <begin position="1067"/>
        <end position="1087"/>
    </location>
</feature>
<gene>
    <name evidence="2" type="ORF">HYALB_00009386</name>
</gene>
<evidence type="ECO:0000313" key="2">
    <source>
        <dbReference type="EMBL" id="CAG8973082.1"/>
    </source>
</evidence>
<feature type="compositionally biased region" description="Polar residues" evidence="1">
    <location>
        <begin position="1161"/>
        <end position="1173"/>
    </location>
</feature>
<feature type="compositionally biased region" description="Acidic residues" evidence="1">
    <location>
        <begin position="862"/>
        <end position="886"/>
    </location>
</feature>
<feature type="compositionally biased region" description="Basic residues" evidence="1">
    <location>
        <begin position="989"/>
        <end position="998"/>
    </location>
</feature>
<evidence type="ECO:0000256" key="1">
    <source>
        <dbReference type="SAM" id="MobiDB-lite"/>
    </source>
</evidence>
<feature type="region of interest" description="Disordered" evidence="1">
    <location>
        <begin position="1"/>
        <end position="41"/>
    </location>
</feature>
<feature type="compositionally biased region" description="Acidic residues" evidence="1">
    <location>
        <begin position="1123"/>
        <end position="1144"/>
    </location>
</feature>
<feature type="region of interest" description="Disordered" evidence="1">
    <location>
        <begin position="1273"/>
        <end position="1349"/>
    </location>
</feature>
<feature type="region of interest" description="Disordered" evidence="1">
    <location>
        <begin position="66"/>
        <end position="88"/>
    </location>
</feature>